<reference evidence="1" key="1">
    <citation type="journal article" date="2020" name="Stud. Mycol.">
        <title>101 Dothideomycetes genomes: a test case for predicting lifestyles and emergence of pathogens.</title>
        <authorList>
            <person name="Haridas S."/>
            <person name="Albert R."/>
            <person name="Binder M."/>
            <person name="Bloem J."/>
            <person name="Labutti K."/>
            <person name="Salamov A."/>
            <person name="Andreopoulos B."/>
            <person name="Baker S."/>
            <person name="Barry K."/>
            <person name="Bills G."/>
            <person name="Bluhm B."/>
            <person name="Cannon C."/>
            <person name="Castanera R."/>
            <person name="Culley D."/>
            <person name="Daum C."/>
            <person name="Ezra D."/>
            <person name="Gonzalez J."/>
            <person name="Henrissat B."/>
            <person name="Kuo A."/>
            <person name="Liang C."/>
            <person name="Lipzen A."/>
            <person name="Lutzoni F."/>
            <person name="Magnuson J."/>
            <person name="Mondo S."/>
            <person name="Nolan M."/>
            <person name="Ohm R."/>
            <person name="Pangilinan J."/>
            <person name="Park H.-J."/>
            <person name="Ramirez L."/>
            <person name="Alfaro M."/>
            <person name="Sun H."/>
            <person name="Tritt A."/>
            <person name="Yoshinaga Y."/>
            <person name="Zwiers L.-H."/>
            <person name="Turgeon B."/>
            <person name="Goodwin S."/>
            <person name="Spatafora J."/>
            <person name="Crous P."/>
            <person name="Grigoriev I."/>
        </authorList>
    </citation>
    <scope>NUCLEOTIDE SEQUENCE</scope>
    <source>
        <strain evidence="1">ATCC 200398</strain>
    </source>
</reference>
<comment type="caution">
    <text evidence="1">The sequence shown here is derived from an EMBL/GenBank/DDBJ whole genome shotgun (WGS) entry which is preliminary data.</text>
</comment>
<organism evidence="1 2">
    <name type="scientific">Lindgomyces ingoldianus</name>
    <dbReference type="NCBI Taxonomy" id="673940"/>
    <lineage>
        <taxon>Eukaryota</taxon>
        <taxon>Fungi</taxon>
        <taxon>Dikarya</taxon>
        <taxon>Ascomycota</taxon>
        <taxon>Pezizomycotina</taxon>
        <taxon>Dothideomycetes</taxon>
        <taxon>Pleosporomycetidae</taxon>
        <taxon>Pleosporales</taxon>
        <taxon>Lindgomycetaceae</taxon>
        <taxon>Lindgomyces</taxon>
    </lineage>
</organism>
<dbReference type="EMBL" id="MU003496">
    <property type="protein sequence ID" value="KAF2475255.1"/>
    <property type="molecule type" value="Genomic_DNA"/>
</dbReference>
<dbReference type="Proteomes" id="UP000799755">
    <property type="component" value="Unassembled WGS sequence"/>
</dbReference>
<name>A0ACB6R935_9PLEO</name>
<gene>
    <name evidence="1" type="ORF">BDR25DRAFT_350647</name>
</gene>
<evidence type="ECO:0000313" key="1">
    <source>
        <dbReference type="EMBL" id="KAF2475255.1"/>
    </source>
</evidence>
<proteinExistence type="predicted"/>
<evidence type="ECO:0000313" key="2">
    <source>
        <dbReference type="Proteomes" id="UP000799755"/>
    </source>
</evidence>
<keyword evidence="2" id="KW-1185">Reference proteome</keyword>
<protein>
    <submittedName>
        <fullName evidence="1">Uncharacterized protein</fullName>
    </submittedName>
</protein>
<sequence length="156" mass="18602">MRAEDGWFLSMEQLSERRIVEEHETMYIGRFNKSTPEQVLHNAPLSYVKTTLAVIFLRILATYIWKGHSIDIYLINIEEYQKFLKSTSQIKKTRREMQTSVLYQTLSRFRGRSSTWYSQVSNLLYVHFSTDRKHWFESFAELFYDSIIIAIITNIA</sequence>
<accession>A0ACB6R935</accession>